<sequence>MAHRKSRHTINLMVFVFIQQVSNAFHIINKCHPRIKRARLNVKGGDSTWSSERRDFLKSTVIVASSVTFLPFIATSPKVLASADSGEGSTSDSAELGFLAFSPEETATTPSISEGTLIISEPPPTRATVDVKGGRNDKKKRSADLRFFIAGGVSAAVSHGITTPIDVVKTRMQSDSKLAIISPFEAAIKIVELDGPKALLVGFGPTIIGYGIEGAMKFGVYESLKHPFLSIFTGGSSSQAFLAAAAFAGAVTSIVLCPLEETRIRLVTDPTFGNGLLDGLPRLLKEDGILSSFRRGMTPMLIKQVPYTIGKQV</sequence>
<reference evidence="14 15" key="1">
    <citation type="submission" date="2024-10" db="EMBL/GenBank/DDBJ databases">
        <title>Updated reference genomes for cyclostephanoid diatoms.</title>
        <authorList>
            <person name="Roberts W.R."/>
            <person name="Alverson A.J."/>
        </authorList>
    </citation>
    <scope>NUCLEOTIDE SEQUENCE [LARGE SCALE GENOMIC DNA]</scope>
    <source>
        <strain evidence="14 15">AJA228-03</strain>
    </source>
</reference>
<comment type="caution">
    <text evidence="14">The sequence shown here is derived from an EMBL/GenBank/DDBJ whole genome shotgun (WGS) entry which is preliminary data.</text>
</comment>
<feature type="signal peptide" evidence="13">
    <location>
        <begin position="1"/>
        <end position="24"/>
    </location>
</feature>
<protein>
    <recommendedName>
        <fullName evidence="16">Mitochondrial substrate carrier family protein</fullName>
    </recommendedName>
</protein>
<dbReference type="InterPro" id="IPR044677">
    <property type="entry name" value="SLC25A3/Pic2/Mir1-like"/>
</dbReference>
<evidence type="ECO:0000313" key="15">
    <source>
        <dbReference type="Proteomes" id="UP001530377"/>
    </source>
</evidence>
<evidence type="ECO:0000256" key="9">
    <source>
        <dbReference type="ARBA" id="ARBA00023136"/>
    </source>
</evidence>
<dbReference type="Proteomes" id="UP001530377">
    <property type="component" value="Unassembled WGS sequence"/>
</dbReference>
<comment type="similarity">
    <text evidence="2 11">Belongs to the mitochondrial carrier (TC 2.A.29) family.</text>
</comment>
<dbReference type="EMBL" id="JALLPB020000062">
    <property type="protein sequence ID" value="KAL3822538.1"/>
    <property type="molecule type" value="Genomic_DNA"/>
</dbReference>
<evidence type="ECO:0000256" key="13">
    <source>
        <dbReference type="SAM" id="SignalP"/>
    </source>
</evidence>
<dbReference type="PRINTS" id="PR00926">
    <property type="entry name" value="MITOCARRIER"/>
</dbReference>
<keyword evidence="15" id="KW-1185">Reference proteome</keyword>
<gene>
    <name evidence="14" type="ORF">ACHAXA_007649</name>
</gene>
<feature type="transmembrane region" description="Helical" evidence="12">
    <location>
        <begin position="240"/>
        <end position="259"/>
    </location>
</feature>
<dbReference type="PANTHER" id="PTHR45671:SF12">
    <property type="entry name" value="MITOCHONDRIAL PHOSPHATE CARRIER PROTEIN"/>
    <property type="match status" value="1"/>
</dbReference>
<keyword evidence="8" id="KW-0496">Mitochondrion</keyword>
<organism evidence="14 15">
    <name type="scientific">Cyclostephanos tholiformis</name>
    <dbReference type="NCBI Taxonomy" id="382380"/>
    <lineage>
        <taxon>Eukaryota</taxon>
        <taxon>Sar</taxon>
        <taxon>Stramenopiles</taxon>
        <taxon>Ochrophyta</taxon>
        <taxon>Bacillariophyta</taxon>
        <taxon>Coscinodiscophyceae</taxon>
        <taxon>Thalassiosirophycidae</taxon>
        <taxon>Stephanodiscales</taxon>
        <taxon>Stephanodiscaceae</taxon>
        <taxon>Cyclostephanos</taxon>
    </lineage>
</organism>
<proteinExistence type="inferred from homology"/>
<feature type="repeat" description="Solcar" evidence="10">
    <location>
        <begin position="236"/>
        <end position="313"/>
    </location>
</feature>
<keyword evidence="4 10" id="KW-0812">Transmembrane</keyword>
<keyword evidence="13" id="KW-0732">Signal</keyword>
<evidence type="ECO:0000256" key="1">
    <source>
        <dbReference type="ARBA" id="ARBA00004448"/>
    </source>
</evidence>
<dbReference type="InterPro" id="IPR002067">
    <property type="entry name" value="MCP"/>
</dbReference>
<feature type="chain" id="PRO_5044749208" description="Mitochondrial substrate carrier family protein" evidence="13">
    <location>
        <begin position="25"/>
        <end position="313"/>
    </location>
</feature>
<evidence type="ECO:0008006" key="16">
    <source>
        <dbReference type="Google" id="ProtNLM"/>
    </source>
</evidence>
<evidence type="ECO:0000256" key="5">
    <source>
        <dbReference type="ARBA" id="ARBA00022737"/>
    </source>
</evidence>
<evidence type="ECO:0000256" key="2">
    <source>
        <dbReference type="ARBA" id="ARBA00006375"/>
    </source>
</evidence>
<evidence type="ECO:0000256" key="11">
    <source>
        <dbReference type="RuleBase" id="RU000488"/>
    </source>
</evidence>
<evidence type="ECO:0000256" key="3">
    <source>
        <dbReference type="ARBA" id="ARBA00022448"/>
    </source>
</evidence>
<keyword evidence="7 12" id="KW-1133">Transmembrane helix</keyword>
<evidence type="ECO:0000256" key="6">
    <source>
        <dbReference type="ARBA" id="ARBA00022792"/>
    </source>
</evidence>
<accession>A0ABD3SE10</accession>
<dbReference type="InterPro" id="IPR018108">
    <property type="entry name" value="MCP_transmembrane"/>
</dbReference>
<comment type="subcellular location">
    <subcellularLocation>
        <location evidence="1">Mitochondrion inner membrane</location>
        <topology evidence="1">Multi-pass membrane protein</topology>
    </subcellularLocation>
</comment>
<dbReference type="GO" id="GO:0005743">
    <property type="term" value="C:mitochondrial inner membrane"/>
    <property type="evidence" value="ECO:0007669"/>
    <property type="project" value="UniProtKB-SubCell"/>
</dbReference>
<keyword evidence="5" id="KW-0677">Repeat</keyword>
<keyword evidence="9 10" id="KW-0472">Membrane</keyword>
<evidence type="ECO:0000313" key="14">
    <source>
        <dbReference type="EMBL" id="KAL3822538.1"/>
    </source>
</evidence>
<evidence type="ECO:0000256" key="7">
    <source>
        <dbReference type="ARBA" id="ARBA00022989"/>
    </source>
</evidence>
<dbReference type="SUPFAM" id="SSF103506">
    <property type="entry name" value="Mitochondrial carrier"/>
    <property type="match status" value="1"/>
</dbReference>
<dbReference type="Pfam" id="PF00153">
    <property type="entry name" value="Mito_carr"/>
    <property type="match status" value="2"/>
</dbReference>
<keyword evidence="3 11" id="KW-0813">Transport</keyword>
<name>A0ABD3SE10_9STRA</name>
<keyword evidence="6" id="KW-0999">Mitochondrion inner membrane</keyword>
<dbReference type="AlphaFoldDB" id="A0ABD3SE10"/>
<dbReference type="PROSITE" id="PS50920">
    <property type="entry name" value="SOLCAR"/>
    <property type="match status" value="2"/>
</dbReference>
<evidence type="ECO:0000256" key="10">
    <source>
        <dbReference type="PROSITE-ProRule" id="PRU00282"/>
    </source>
</evidence>
<evidence type="ECO:0000256" key="4">
    <source>
        <dbReference type="ARBA" id="ARBA00022692"/>
    </source>
</evidence>
<dbReference type="PANTHER" id="PTHR45671">
    <property type="entry name" value="SOLUTE CARRIER FAMILY 25 (MITOCHONDRIAL CARRIER PHOSPHATE CARRIER), MEMBER 3, LIKE-RELATED-RELATED"/>
    <property type="match status" value="1"/>
</dbReference>
<evidence type="ECO:0000256" key="8">
    <source>
        <dbReference type="ARBA" id="ARBA00023128"/>
    </source>
</evidence>
<feature type="repeat" description="Solcar" evidence="10">
    <location>
        <begin position="142"/>
        <end position="227"/>
    </location>
</feature>
<evidence type="ECO:0000256" key="12">
    <source>
        <dbReference type="SAM" id="Phobius"/>
    </source>
</evidence>
<dbReference type="InterPro" id="IPR023395">
    <property type="entry name" value="MCP_dom_sf"/>
</dbReference>
<dbReference type="Gene3D" id="1.50.40.10">
    <property type="entry name" value="Mitochondrial carrier domain"/>
    <property type="match status" value="1"/>
</dbReference>